<sequence>ISDVITTMGEIEQASVKISDIIGVIDGIAFQTNILALNAAVEAARAGEQGRGFAVVAGEVRSLAQRSAQAAKEIKALIESTVASVSSG</sequence>
<keyword evidence="2" id="KW-0807">Transducer</keyword>
<evidence type="ECO:0000313" key="6">
    <source>
        <dbReference type="Proteomes" id="UP001629249"/>
    </source>
</evidence>
<evidence type="ECO:0000313" key="4">
    <source>
        <dbReference type="EMBL" id="MFL9889291.1"/>
    </source>
</evidence>
<dbReference type="PANTHER" id="PTHR43531">
    <property type="entry name" value="PROTEIN ICFG"/>
    <property type="match status" value="1"/>
</dbReference>
<dbReference type="EMBL" id="JAQQFN010000128">
    <property type="protein sequence ID" value="MFL9889292.1"/>
    <property type="molecule type" value="Genomic_DNA"/>
</dbReference>
<dbReference type="InterPro" id="IPR004089">
    <property type="entry name" value="MCPsignal_dom"/>
</dbReference>
<reference evidence="4 6" key="1">
    <citation type="journal article" date="2024" name="Chem. Sci.">
        <title>Discovery of megapolipeptins by genome mining of a Burkholderiales bacteria collection.</title>
        <authorList>
            <person name="Paulo B.S."/>
            <person name="Recchia M.J.J."/>
            <person name="Lee S."/>
            <person name="Fergusson C.H."/>
            <person name="Romanowski S.B."/>
            <person name="Hernandez A."/>
            <person name="Krull N."/>
            <person name="Liu D.Y."/>
            <person name="Cavanagh H."/>
            <person name="Bos A."/>
            <person name="Gray C.A."/>
            <person name="Murphy B.T."/>
            <person name="Linington R.G."/>
            <person name="Eustaquio A.S."/>
        </authorList>
    </citation>
    <scope>NUCLEOTIDE SEQUENCE [LARGE SCALE GENOMIC DNA]</scope>
    <source>
        <strain evidence="4 6">RL16-012-BIC-B</strain>
    </source>
</reference>
<dbReference type="EMBL" id="JAQQFN010000127">
    <property type="protein sequence ID" value="MFL9889291.1"/>
    <property type="molecule type" value="Genomic_DNA"/>
</dbReference>
<feature type="non-terminal residue" evidence="4">
    <location>
        <position position="1"/>
    </location>
</feature>
<evidence type="ECO:0000259" key="3">
    <source>
        <dbReference type="PROSITE" id="PS50111"/>
    </source>
</evidence>
<comment type="similarity">
    <text evidence="1">Belongs to the methyl-accepting chemotaxis (MCP) protein family.</text>
</comment>
<evidence type="ECO:0000256" key="2">
    <source>
        <dbReference type="PROSITE-ProRule" id="PRU00284"/>
    </source>
</evidence>
<evidence type="ECO:0000313" key="5">
    <source>
        <dbReference type="EMBL" id="MFL9889292.1"/>
    </source>
</evidence>
<feature type="non-terminal residue" evidence="4">
    <location>
        <position position="88"/>
    </location>
</feature>
<protein>
    <submittedName>
        <fullName evidence="4">Methyl-accepting chemotaxis protein</fullName>
    </submittedName>
</protein>
<accession>A0ABW9A3Y7</accession>
<dbReference type="SUPFAM" id="SSF58104">
    <property type="entry name" value="Methyl-accepting chemotaxis protein (MCP) signaling domain"/>
    <property type="match status" value="1"/>
</dbReference>
<organism evidence="4 6">
    <name type="scientific">Paraburkholderia agricolaris</name>
    <dbReference type="NCBI Taxonomy" id="2152888"/>
    <lineage>
        <taxon>Bacteria</taxon>
        <taxon>Pseudomonadati</taxon>
        <taxon>Pseudomonadota</taxon>
        <taxon>Betaproteobacteria</taxon>
        <taxon>Burkholderiales</taxon>
        <taxon>Burkholderiaceae</taxon>
        <taxon>Paraburkholderia</taxon>
    </lineage>
</organism>
<evidence type="ECO:0000256" key="1">
    <source>
        <dbReference type="ARBA" id="ARBA00029447"/>
    </source>
</evidence>
<gene>
    <name evidence="4" type="ORF">PQR66_40195</name>
    <name evidence="5" type="ORF">PQR66_40200</name>
</gene>
<proteinExistence type="inferred from homology"/>
<keyword evidence="6" id="KW-1185">Reference proteome</keyword>
<dbReference type="RefSeq" id="WP_408336680.1">
    <property type="nucleotide sequence ID" value="NZ_JAQQFH010000139.1"/>
</dbReference>
<dbReference type="Pfam" id="PF00015">
    <property type="entry name" value="MCPsignal"/>
    <property type="match status" value="1"/>
</dbReference>
<comment type="caution">
    <text evidence="4">The sequence shown here is derived from an EMBL/GenBank/DDBJ whole genome shotgun (WGS) entry which is preliminary data.</text>
</comment>
<dbReference type="PROSITE" id="PS50111">
    <property type="entry name" value="CHEMOTAXIS_TRANSDUC_2"/>
    <property type="match status" value="1"/>
</dbReference>
<dbReference type="Proteomes" id="UP001629249">
    <property type="component" value="Unassembled WGS sequence"/>
</dbReference>
<dbReference type="Gene3D" id="1.10.287.950">
    <property type="entry name" value="Methyl-accepting chemotaxis protein"/>
    <property type="match status" value="1"/>
</dbReference>
<dbReference type="PANTHER" id="PTHR43531:SF16">
    <property type="entry name" value="METHYL-ACCEPTING CHEMOTAXIS PROTEIN II"/>
    <property type="match status" value="1"/>
</dbReference>
<dbReference type="InterPro" id="IPR051310">
    <property type="entry name" value="MCP_chemotaxis"/>
</dbReference>
<feature type="domain" description="Methyl-accepting transducer" evidence="3">
    <location>
        <begin position="1"/>
        <end position="88"/>
    </location>
</feature>
<name>A0ABW9A3Y7_9BURK</name>